<dbReference type="Proteomes" id="UP000010422">
    <property type="component" value="Unassembled WGS sequence"/>
</dbReference>
<comment type="caution">
    <text evidence="1">The sequence shown here is derived from an EMBL/GenBank/DDBJ whole genome shotgun (WGS) entry which is preliminary data.</text>
</comment>
<reference evidence="1 2" key="1">
    <citation type="journal article" date="2012" name="MBio">
        <title>De novo assembly of the Pneumocystis jirovecii genome from a single bronchoalveolar lavage fluid specimen from a patient.</title>
        <authorList>
            <person name="Cisse O.H."/>
            <person name="Pagni M."/>
            <person name="Hauser P.M."/>
        </authorList>
    </citation>
    <scope>NUCLEOTIDE SEQUENCE [LARGE SCALE GENOMIC DNA]</scope>
    <source>
        <strain evidence="1 2">SE8</strain>
    </source>
</reference>
<protein>
    <submittedName>
        <fullName evidence="1">Uncharacterized protein</fullName>
    </submittedName>
</protein>
<dbReference type="VEuPathDB" id="FungiDB:PNEJI1_000374"/>
<accession>L0PF61</accession>
<evidence type="ECO:0000313" key="1">
    <source>
        <dbReference type="EMBL" id="CCJ30714.1"/>
    </source>
</evidence>
<gene>
    <name evidence="1" type="ORF">PNEJI1_000374</name>
</gene>
<name>L0PF61_PNEJI</name>
<evidence type="ECO:0000313" key="2">
    <source>
        <dbReference type="Proteomes" id="UP000010422"/>
    </source>
</evidence>
<dbReference type="EMBL" id="CAKM01000262">
    <property type="protein sequence ID" value="CCJ30714.1"/>
    <property type="molecule type" value="Genomic_DNA"/>
</dbReference>
<sequence>MGIGCAWQDTMCIGYALYSMRCTLCTLYILAYTVNAAAHDACNVQYIQCVQCTVRAVWCSMYSLRNL</sequence>
<dbReference type="InParanoid" id="L0PF61"/>
<dbReference type="AlphaFoldDB" id="L0PF61"/>
<proteinExistence type="predicted"/>
<organism evidence="2">
    <name type="scientific">Pneumocystis jirovecii</name>
    <name type="common">Human pneumocystis pneumonia agent</name>
    <dbReference type="NCBI Taxonomy" id="42068"/>
    <lineage>
        <taxon>Eukaryota</taxon>
        <taxon>Fungi</taxon>
        <taxon>Dikarya</taxon>
        <taxon>Ascomycota</taxon>
        <taxon>Taphrinomycotina</taxon>
        <taxon>Pneumocystomycetes</taxon>
        <taxon>Pneumocystaceae</taxon>
        <taxon>Pneumocystis</taxon>
    </lineage>
</organism>